<comment type="caution">
    <text evidence="1">The sequence shown here is derived from an EMBL/GenBank/DDBJ whole genome shotgun (WGS) entry which is preliminary data.</text>
</comment>
<dbReference type="STRING" id="231916.A0A409X8V2"/>
<organism evidence="1 2">
    <name type="scientific">Gymnopilus dilepis</name>
    <dbReference type="NCBI Taxonomy" id="231916"/>
    <lineage>
        <taxon>Eukaryota</taxon>
        <taxon>Fungi</taxon>
        <taxon>Dikarya</taxon>
        <taxon>Basidiomycota</taxon>
        <taxon>Agaricomycotina</taxon>
        <taxon>Agaricomycetes</taxon>
        <taxon>Agaricomycetidae</taxon>
        <taxon>Agaricales</taxon>
        <taxon>Agaricineae</taxon>
        <taxon>Hymenogastraceae</taxon>
        <taxon>Gymnopilus</taxon>
    </lineage>
</organism>
<evidence type="ECO:0000313" key="2">
    <source>
        <dbReference type="Proteomes" id="UP000284706"/>
    </source>
</evidence>
<dbReference type="EMBL" id="NHYE01003908">
    <property type="protein sequence ID" value="PPQ87223.1"/>
    <property type="molecule type" value="Genomic_DNA"/>
</dbReference>
<protein>
    <recommendedName>
        <fullName evidence="3">C2H2-type domain-containing protein</fullName>
    </recommendedName>
</protein>
<keyword evidence="2" id="KW-1185">Reference proteome</keyword>
<feature type="non-terminal residue" evidence="1">
    <location>
        <position position="512"/>
    </location>
</feature>
<dbReference type="InParanoid" id="A0A409X8V2"/>
<evidence type="ECO:0000313" key="1">
    <source>
        <dbReference type="EMBL" id="PPQ87223.1"/>
    </source>
</evidence>
<reference evidence="1 2" key="1">
    <citation type="journal article" date="2018" name="Evol. Lett.">
        <title>Horizontal gene cluster transfer increased hallucinogenic mushroom diversity.</title>
        <authorList>
            <person name="Reynolds H.T."/>
            <person name="Vijayakumar V."/>
            <person name="Gluck-Thaler E."/>
            <person name="Korotkin H.B."/>
            <person name="Matheny P.B."/>
            <person name="Slot J.C."/>
        </authorList>
    </citation>
    <scope>NUCLEOTIDE SEQUENCE [LARGE SCALE GENOMIC DNA]</scope>
    <source>
        <strain evidence="1 2">SRW20</strain>
    </source>
</reference>
<dbReference type="Proteomes" id="UP000284706">
    <property type="component" value="Unassembled WGS sequence"/>
</dbReference>
<name>A0A409X8V2_9AGAR</name>
<proteinExistence type="predicted"/>
<dbReference type="OrthoDB" id="3151137at2759"/>
<accession>A0A409X8V2</accession>
<evidence type="ECO:0008006" key="3">
    <source>
        <dbReference type="Google" id="ProtNLM"/>
    </source>
</evidence>
<dbReference type="Pfam" id="PF12013">
    <property type="entry name" value="OrsD"/>
    <property type="match status" value="1"/>
</dbReference>
<gene>
    <name evidence="1" type="ORF">CVT26_012390</name>
</gene>
<dbReference type="InterPro" id="IPR022698">
    <property type="entry name" value="OrsD"/>
</dbReference>
<sequence>ALLRSVSNELVDAPVLSQYSFVINFAHHLLLCTTCSVAILPSQADSHLRNKHNMNLDAKHLSSFHDLINYFAVSDTFPVMTPPMDAIEGLAVFNGVQCPQCTFASTTSAQLLRHFQDQHPLKNSPTHWPSASVQRLTNGAGSGRSYFAVSVPSDVKHSSDNILSTIVSSCATFPEDTEPLSEARLLSPWLRQTRWHELLEGHAIEDLRSLAAHPKSNELVTLQPAVYEVFVRASALINETSTLLLQKINSPQPDREITNTPFHHLQNHLEELRSYIRPVTSLLAMLLRGLPSALPQELHTKVESLKEGLSRDDMDKCVDAIHHLLTGIWSQSWLPSKDTRITDPTILYLVFSSLLPGGSFKEPKLLTNVIARLEYCMRLYAVDRIHTFVSQDLGYATWAPWLVEKTESTFNALRTLQHLASSIAFCTMSPPRIYWTDRRAFTSMLYKGDPVSLEKIQCMLRDSEKMLTKLWEHDLLFSINLSVSYPMIKDDLSDSAPGYSFVTDRRNSCFSN</sequence>
<feature type="non-terminal residue" evidence="1">
    <location>
        <position position="1"/>
    </location>
</feature>
<dbReference type="AlphaFoldDB" id="A0A409X8V2"/>